<dbReference type="GeneID" id="14887956"/>
<dbReference type="EMBL" id="KB206684">
    <property type="protein sequence ID" value="ELP88991.1"/>
    <property type="molecule type" value="Genomic_DNA"/>
</dbReference>
<sequence>MDTQTSFYNCDVSFMLDDELKVVSRFAFMCDVDDGFNVKCGGIVVPQHLCVGIVADLFGGKLTLTKVSPIDTNDKKNNVKATFISSLQRGIKAINGNTDNYHKADAKTFWSSRLLKTSQDFAVFKNLINTPNTQKQAIQAVFLRQDKIEEKCLLFQATHTIKDVLNEINTNLNTTFTKVICQGLPLPYCMDIQTLQKSCLSSTLQIPFVLF</sequence>
<dbReference type="Proteomes" id="UP000014680">
    <property type="component" value="Unassembled WGS sequence"/>
</dbReference>
<reference evidence="1 2" key="1">
    <citation type="submission" date="2012-10" db="EMBL/GenBank/DDBJ databases">
        <authorList>
            <person name="Zafar N."/>
            <person name="Inman J."/>
            <person name="Hall N."/>
            <person name="Lorenzi H."/>
            <person name="Caler E."/>
        </authorList>
    </citation>
    <scope>NUCLEOTIDE SEQUENCE [LARGE SCALE GENOMIC DNA]</scope>
    <source>
        <strain evidence="1 2">IP1</strain>
    </source>
</reference>
<dbReference type="OMA" id="EMKPQLW"/>
<dbReference type="RefSeq" id="XP_004255762.1">
    <property type="nucleotide sequence ID" value="XM_004255714.1"/>
</dbReference>
<gene>
    <name evidence="1" type="ORF">EIN_492400</name>
</gene>
<keyword evidence="2" id="KW-1185">Reference proteome</keyword>
<proteinExistence type="predicted"/>
<dbReference type="OrthoDB" id="28654at2759"/>
<dbReference type="VEuPathDB" id="AmoebaDB:EIN_492400"/>
<dbReference type="AlphaFoldDB" id="A0A0A1U7H1"/>
<protein>
    <submittedName>
        <fullName evidence="1">Uncharacterized protein</fullName>
    </submittedName>
</protein>
<accession>A0A0A1U7H1</accession>
<dbReference type="KEGG" id="eiv:EIN_492400"/>
<evidence type="ECO:0000313" key="2">
    <source>
        <dbReference type="Proteomes" id="UP000014680"/>
    </source>
</evidence>
<evidence type="ECO:0000313" key="1">
    <source>
        <dbReference type="EMBL" id="ELP88991.1"/>
    </source>
</evidence>
<name>A0A0A1U7H1_ENTIV</name>
<organism evidence="1 2">
    <name type="scientific">Entamoeba invadens IP1</name>
    <dbReference type="NCBI Taxonomy" id="370355"/>
    <lineage>
        <taxon>Eukaryota</taxon>
        <taxon>Amoebozoa</taxon>
        <taxon>Evosea</taxon>
        <taxon>Archamoebae</taxon>
        <taxon>Mastigamoebida</taxon>
        <taxon>Entamoebidae</taxon>
        <taxon>Entamoeba</taxon>
    </lineage>
</organism>